<comment type="catalytic activity">
    <reaction evidence="14">
        <text>(9Z)-octadecenoyl-CoA + H2O = (9Z)-octadecenoate + CoA + H(+)</text>
        <dbReference type="Rhea" id="RHEA:40139"/>
        <dbReference type="ChEBI" id="CHEBI:15377"/>
        <dbReference type="ChEBI" id="CHEBI:15378"/>
        <dbReference type="ChEBI" id="CHEBI:30823"/>
        <dbReference type="ChEBI" id="CHEBI:57287"/>
        <dbReference type="ChEBI" id="CHEBI:57387"/>
    </reaction>
    <physiologicalReaction direction="left-to-right" evidence="14">
        <dbReference type="Rhea" id="RHEA:40140"/>
    </physiologicalReaction>
</comment>
<keyword evidence="11" id="KW-0472">Membrane</keyword>
<evidence type="ECO:0000313" key="25">
    <source>
        <dbReference type="EMBL" id="WIT12093.1"/>
    </source>
</evidence>
<dbReference type="GO" id="GO:0006631">
    <property type="term" value="P:fatty acid metabolic process"/>
    <property type="evidence" value="ECO:0007669"/>
    <property type="project" value="UniProtKB-KW"/>
</dbReference>
<protein>
    <recommendedName>
        <fullName evidence="17">Acyl-coenzyme A thioesterase THEM4</fullName>
        <ecNumber evidence="16">3.1.2.2</ecNumber>
    </recommendedName>
    <alternativeName>
        <fullName evidence="18">Thioesterase superfamily member 4</fullName>
    </alternativeName>
</protein>
<dbReference type="InterPro" id="IPR052365">
    <property type="entry name" value="THEM4/THEM5_acyl-CoA_thioest"/>
</dbReference>
<evidence type="ECO:0000256" key="20">
    <source>
        <dbReference type="ARBA" id="ARBA00047734"/>
    </source>
</evidence>
<dbReference type="EMBL" id="CP116346">
    <property type="protein sequence ID" value="WIT12093.1"/>
    <property type="molecule type" value="Genomic_DNA"/>
</dbReference>
<comment type="similarity">
    <text evidence="15">Belongs to the THEM4/THEM5 thioesterase family.</text>
</comment>
<evidence type="ECO:0000256" key="8">
    <source>
        <dbReference type="ARBA" id="ARBA00022832"/>
    </source>
</evidence>
<dbReference type="PANTHER" id="PTHR12418">
    <property type="entry name" value="ACYL-COENZYME A THIOESTERASE THEM4"/>
    <property type="match status" value="1"/>
</dbReference>
<dbReference type="GO" id="GO:0016790">
    <property type="term" value="F:thiolester hydrolase activity"/>
    <property type="evidence" value="ECO:0007669"/>
    <property type="project" value="UniProtKB-ARBA"/>
</dbReference>
<comment type="catalytic activity">
    <reaction evidence="20">
        <text>hexadecanoyl-CoA + H2O = hexadecanoate + CoA + H(+)</text>
        <dbReference type="Rhea" id="RHEA:16645"/>
        <dbReference type="ChEBI" id="CHEBI:7896"/>
        <dbReference type="ChEBI" id="CHEBI:15377"/>
        <dbReference type="ChEBI" id="CHEBI:15378"/>
        <dbReference type="ChEBI" id="CHEBI:57287"/>
        <dbReference type="ChEBI" id="CHEBI:57379"/>
        <dbReference type="EC" id="3.1.2.2"/>
    </reaction>
    <physiologicalReaction direction="left-to-right" evidence="20">
        <dbReference type="Rhea" id="RHEA:16646"/>
    </physiologicalReaction>
</comment>
<evidence type="ECO:0000256" key="15">
    <source>
        <dbReference type="ARBA" id="ARBA00038456"/>
    </source>
</evidence>
<dbReference type="SUPFAM" id="SSF54637">
    <property type="entry name" value="Thioesterase/thiol ester dehydrase-isomerase"/>
    <property type="match status" value="1"/>
</dbReference>
<proteinExistence type="inferred from homology"/>
<evidence type="ECO:0000256" key="6">
    <source>
        <dbReference type="ARBA" id="ARBA00022703"/>
    </source>
</evidence>
<evidence type="ECO:0000256" key="10">
    <source>
        <dbReference type="ARBA" id="ARBA00023098"/>
    </source>
</evidence>
<evidence type="ECO:0000256" key="14">
    <source>
        <dbReference type="ARBA" id="ARBA00037002"/>
    </source>
</evidence>
<dbReference type="AlphaFoldDB" id="A0AA95NH21"/>
<comment type="catalytic activity">
    <reaction evidence="22">
        <text>dodecanoyl-CoA + H2O = dodecanoate + CoA + H(+)</text>
        <dbReference type="Rhea" id="RHEA:30135"/>
        <dbReference type="ChEBI" id="CHEBI:15377"/>
        <dbReference type="ChEBI" id="CHEBI:15378"/>
        <dbReference type="ChEBI" id="CHEBI:18262"/>
        <dbReference type="ChEBI" id="CHEBI:57287"/>
        <dbReference type="ChEBI" id="CHEBI:57375"/>
    </reaction>
    <physiologicalReaction direction="left-to-right" evidence="22">
        <dbReference type="Rhea" id="RHEA:30136"/>
    </physiologicalReaction>
</comment>
<accession>A0AA95NH21</accession>
<evidence type="ECO:0000256" key="5">
    <source>
        <dbReference type="ARBA" id="ARBA00022490"/>
    </source>
</evidence>
<keyword evidence="7" id="KW-0378">Hydrolase</keyword>
<name>A0AA95NH21_9BURK</name>
<dbReference type="RefSeq" id="WP_285233183.1">
    <property type="nucleotide sequence ID" value="NZ_CP116346.1"/>
</dbReference>
<organism evidence="25 26">
    <name type="scientific">Paucibacter sediminis</name>
    <dbReference type="NCBI Taxonomy" id="3019553"/>
    <lineage>
        <taxon>Bacteria</taxon>
        <taxon>Pseudomonadati</taxon>
        <taxon>Pseudomonadota</taxon>
        <taxon>Betaproteobacteria</taxon>
        <taxon>Burkholderiales</taxon>
        <taxon>Sphaerotilaceae</taxon>
        <taxon>Roseateles</taxon>
    </lineage>
</organism>
<evidence type="ECO:0000256" key="18">
    <source>
        <dbReference type="ARBA" id="ARBA00043210"/>
    </source>
</evidence>
<comment type="subcellular location">
    <subcellularLocation>
        <location evidence="3">Cell projection</location>
        <location evidence="3">Ruffle membrane</location>
    </subcellularLocation>
    <subcellularLocation>
        <location evidence="2">Cytoplasm</location>
    </subcellularLocation>
    <subcellularLocation>
        <location evidence="1">Membrane</location>
        <topology evidence="1">Peripheral membrane protein</topology>
    </subcellularLocation>
</comment>
<evidence type="ECO:0000256" key="3">
    <source>
        <dbReference type="ARBA" id="ARBA00004632"/>
    </source>
</evidence>
<evidence type="ECO:0000256" key="16">
    <source>
        <dbReference type="ARBA" id="ARBA00038848"/>
    </source>
</evidence>
<keyword evidence="26" id="KW-1185">Reference proteome</keyword>
<evidence type="ECO:0000256" key="7">
    <source>
        <dbReference type="ARBA" id="ARBA00022801"/>
    </source>
</evidence>
<dbReference type="Proteomes" id="UP001177769">
    <property type="component" value="Chromosome"/>
</dbReference>
<evidence type="ECO:0000256" key="11">
    <source>
        <dbReference type="ARBA" id="ARBA00023136"/>
    </source>
</evidence>
<comment type="catalytic activity">
    <reaction evidence="23">
        <text>tetradecanoyl-CoA + H2O = tetradecanoate + CoA + H(+)</text>
        <dbReference type="Rhea" id="RHEA:40119"/>
        <dbReference type="ChEBI" id="CHEBI:15377"/>
        <dbReference type="ChEBI" id="CHEBI:15378"/>
        <dbReference type="ChEBI" id="CHEBI:30807"/>
        <dbReference type="ChEBI" id="CHEBI:57287"/>
        <dbReference type="ChEBI" id="CHEBI:57385"/>
    </reaction>
    <physiologicalReaction direction="left-to-right" evidence="23">
        <dbReference type="Rhea" id="RHEA:40120"/>
    </physiologicalReaction>
</comment>
<evidence type="ECO:0000259" key="24">
    <source>
        <dbReference type="Pfam" id="PF03061"/>
    </source>
</evidence>
<comment type="catalytic activity">
    <reaction evidence="13">
        <text>(5Z,8Z,11Z,14Z)-eicosatetraenoyl-CoA + H2O = (5Z,8Z,11Z,14Z)-eicosatetraenoate + CoA + H(+)</text>
        <dbReference type="Rhea" id="RHEA:40151"/>
        <dbReference type="ChEBI" id="CHEBI:15377"/>
        <dbReference type="ChEBI" id="CHEBI:15378"/>
        <dbReference type="ChEBI" id="CHEBI:32395"/>
        <dbReference type="ChEBI" id="CHEBI:57287"/>
        <dbReference type="ChEBI" id="CHEBI:57368"/>
    </reaction>
    <physiologicalReaction direction="left-to-right" evidence="13">
        <dbReference type="Rhea" id="RHEA:40152"/>
    </physiologicalReaction>
</comment>
<keyword evidence="6" id="KW-0053">Apoptosis</keyword>
<evidence type="ECO:0000256" key="4">
    <source>
        <dbReference type="ARBA" id="ARBA00022475"/>
    </source>
</evidence>
<dbReference type="CDD" id="cd03443">
    <property type="entry name" value="PaaI_thioesterase"/>
    <property type="match status" value="1"/>
</dbReference>
<keyword evidence="10" id="KW-0443">Lipid metabolism</keyword>
<evidence type="ECO:0000256" key="23">
    <source>
        <dbReference type="ARBA" id="ARBA00048180"/>
    </source>
</evidence>
<evidence type="ECO:0000256" key="2">
    <source>
        <dbReference type="ARBA" id="ARBA00004496"/>
    </source>
</evidence>
<dbReference type="Pfam" id="PF03061">
    <property type="entry name" value="4HBT"/>
    <property type="match status" value="1"/>
</dbReference>
<feature type="domain" description="Thioesterase" evidence="24">
    <location>
        <begin position="55"/>
        <end position="130"/>
    </location>
</feature>
<dbReference type="InterPro" id="IPR006683">
    <property type="entry name" value="Thioestr_dom"/>
</dbReference>
<comment type="catalytic activity">
    <reaction evidence="21">
        <text>decanoyl-CoA + H2O = decanoate + CoA + H(+)</text>
        <dbReference type="Rhea" id="RHEA:40059"/>
        <dbReference type="ChEBI" id="CHEBI:15377"/>
        <dbReference type="ChEBI" id="CHEBI:15378"/>
        <dbReference type="ChEBI" id="CHEBI:27689"/>
        <dbReference type="ChEBI" id="CHEBI:57287"/>
        <dbReference type="ChEBI" id="CHEBI:61430"/>
    </reaction>
    <physiologicalReaction direction="left-to-right" evidence="21">
        <dbReference type="Rhea" id="RHEA:40060"/>
    </physiologicalReaction>
</comment>
<keyword evidence="9" id="KW-0809">Transit peptide</keyword>
<comment type="catalytic activity">
    <reaction evidence="19">
        <text>octanoyl-CoA + H2O = octanoate + CoA + H(+)</text>
        <dbReference type="Rhea" id="RHEA:30143"/>
        <dbReference type="ChEBI" id="CHEBI:15377"/>
        <dbReference type="ChEBI" id="CHEBI:15378"/>
        <dbReference type="ChEBI" id="CHEBI:25646"/>
        <dbReference type="ChEBI" id="CHEBI:57287"/>
        <dbReference type="ChEBI" id="CHEBI:57386"/>
    </reaction>
    <physiologicalReaction direction="left-to-right" evidence="19">
        <dbReference type="Rhea" id="RHEA:30144"/>
    </physiologicalReaction>
</comment>
<evidence type="ECO:0000313" key="26">
    <source>
        <dbReference type="Proteomes" id="UP001177769"/>
    </source>
</evidence>
<keyword evidence="8" id="KW-0276">Fatty acid metabolism</keyword>
<evidence type="ECO:0000256" key="19">
    <source>
        <dbReference type="ARBA" id="ARBA00047588"/>
    </source>
</evidence>
<evidence type="ECO:0000256" key="12">
    <source>
        <dbReference type="ARBA" id="ARBA00023273"/>
    </source>
</evidence>
<keyword evidence="12" id="KW-0966">Cell projection</keyword>
<evidence type="ECO:0000256" key="1">
    <source>
        <dbReference type="ARBA" id="ARBA00004170"/>
    </source>
</evidence>
<evidence type="ECO:0000256" key="17">
    <source>
        <dbReference type="ARBA" id="ARBA00040123"/>
    </source>
</evidence>
<dbReference type="GO" id="GO:0005737">
    <property type="term" value="C:cytoplasm"/>
    <property type="evidence" value="ECO:0007669"/>
    <property type="project" value="UniProtKB-SubCell"/>
</dbReference>
<keyword evidence="4" id="KW-1003">Cell membrane</keyword>
<reference evidence="25" key="1">
    <citation type="submission" date="2023-01" db="EMBL/GenBank/DDBJ databases">
        <title>Whole genome sequence of Paucibacter sp. S2-9 isolated from pond sediment.</title>
        <authorList>
            <person name="Jung J.Y."/>
        </authorList>
    </citation>
    <scope>NUCLEOTIDE SEQUENCE</scope>
    <source>
        <strain evidence="25">S2-9</strain>
    </source>
</reference>
<evidence type="ECO:0000256" key="9">
    <source>
        <dbReference type="ARBA" id="ARBA00022946"/>
    </source>
</evidence>
<sequence>MSEKSAFQDNYPENVAHCYGCGRLNGHGHQIKTHWDGEESVTRYRPEPFHTAVPGYVYGGLIASLIDCHSTGTAAAAMYRAEGREMDTQPAFRFVTGSLHVDYLKPTPIAGPLEIRGRVKAIQGRKVIVESWVLAEGVVTARGEVTAVQMPESFFAAALPKPGAPTA</sequence>
<dbReference type="PANTHER" id="PTHR12418:SF19">
    <property type="entry name" value="ACYL-COENZYME A THIOESTERASE THEM4"/>
    <property type="match status" value="1"/>
</dbReference>
<keyword evidence="5" id="KW-0963">Cytoplasm</keyword>
<dbReference type="InterPro" id="IPR029069">
    <property type="entry name" value="HotDog_dom_sf"/>
</dbReference>
<dbReference type="EC" id="3.1.2.2" evidence="16"/>
<evidence type="ECO:0000256" key="21">
    <source>
        <dbReference type="ARBA" id="ARBA00047969"/>
    </source>
</evidence>
<gene>
    <name evidence="25" type="ORF">PFX98_00380</name>
</gene>
<dbReference type="KEGG" id="pais:PFX98_00380"/>
<dbReference type="GO" id="GO:0016020">
    <property type="term" value="C:membrane"/>
    <property type="evidence" value="ECO:0007669"/>
    <property type="project" value="UniProtKB-SubCell"/>
</dbReference>
<evidence type="ECO:0000256" key="22">
    <source>
        <dbReference type="ARBA" id="ARBA00048074"/>
    </source>
</evidence>
<evidence type="ECO:0000256" key="13">
    <source>
        <dbReference type="ARBA" id="ARBA00035852"/>
    </source>
</evidence>
<dbReference type="Gene3D" id="3.10.129.10">
    <property type="entry name" value="Hotdog Thioesterase"/>
    <property type="match status" value="1"/>
</dbReference>